<evidence type="ECO:0000256" key="9">
    <source>
        <dbReference type="SAM" id="MobiDB-lite"/>
    </source>
</evidence>
<feature type="transmembrane region" description="Helical" evidence="10">
    <location>
        <begin position="141"/>
        <end position="161"/>
    </location>
</feature>
<evidence type="ECO:0000256" key="4">
    <source>
        <dbReference type="ARBA" id="ARBA00022692"/>
    </source>
</evidence>
<keyword evidence="5 10" id="KW-1133">Transmembrane helix</keyword>
<evidence type="ECO:0000313" key="12">
    <source>
        <dbReference type="Proteomes" id="UP001205105"/>
    </source>
</evidence>
<keyword evidence="3" id="KW-1003">Cell membrane</keyword>
<keyword evidence="6 10" id="KW-0472">Membrane</keyword>
<name>A0AAD5DQZ7_9CHLO</name>
<feature type="transmembrane region" description="Helical" evidence="10">
    <location>
        <begin position="319"/>
        <end position="338"/>
    </location>
</feature>
<dbReference type="GO" id="GO:1903425">
    <property type="term" value="F:fluoride transmembrane transporter activity"/>
    <property type="evidence" value="ECO:0007669"/>
    <property type="project" value="TreeGrafter"/>
</dbReference>
<evidence type="ECO:0000313" key="11">
    <source>
        <dbReference type="EMBL" id="KAI7840834.1"/>
    </source>
</evidence>
<evidence type="ECO:0000256" key="10">
    <source>
        <dbReference type="SAM" id="Phobius"/>
    </source>
</evidence>
<comment type="caution">
    <text evidence="11">The sequence shown here is derived from an EMBL/GenBank/DDBJ whole genome shotgun (WGS) entry which is preliminary data.</text>
</comment>
<keyword evidence="4 10" id="KW-0812">Transmembrane</keyword>
<comment type="subcellular location">
    <subcellularLocation>
        <location evidence="2">Cell membrane</location>
        <topology evidence="2">Multi-pass membrane protein</topology>
    </subcellularLocation>
</comment>
<dbReference type="PANTHER" id="PTHR28259:SF1">
    <property type="entry name" value="FLUORIDE EXPORT PROTEIN 1-RELATED"/>
    <property type="match status" value="1"/>
</dbReference>
<keyword evidence="12" id="KW-1185">Reference proteome</keyword>
<protein>
    <recommendedName>
        <fullName evidence="13">Fluoride ion transporter CrcB</fullName>
    </recommendedName>
</protein>
<evidence type="ECO:0008006" key="13">
    <source>
        <dbReference type="Google" id="ProtNLM"/>
    </source>
</evidence>
<dbReference type="EMBL" id="JADXDR010000072">
    <property type="protein sequence ID" value="KAI7840834.1"/>
    <property type="molecule type" value="Genomic_DNA"/>
</dbReference>
<sequence>MLHKRESSGLRLAITLIHLALWAQLGVATRAFLAHFFTLGCNGDSSWAPCLDGTWFKDLPANLLGSFIIGLFAASSSAGLAVDKALVLLPQDHPWQQNFELQIGIRTGYCGSLTTFASWNLELVTLAVAKAQWGKAIAGYFTGLCGALIAYCIGLHAALLVDRWISKDRDVLAEMAEYRRKEVQYISGQLHQVDGTVEQLIEQGPGAGLELQQLESATSSLLLEAEPDLPRLTPSRVSPSAGAAGTAGTAAEAAEQGVRPSPFDVVQQPDGLRHRQHRPPAGQEGAEPSPNGLPSKDQPDQRLTAAQFRESLRGYRTDGLAFLLLLALTTALAVGVGLQRDHEWLRTVWMCCLLGPFGCTLRWKLSHWNYKLAGRWAWFPAGTFAANMLGTTIDFALQCVLQRRGPALGYWGNLMINSVITGFNGSLTTVSTFITEVVKFADAIPDNFRAYTYTLLSLGCGFAIGICLYGWSVWAY</sequence>
<feature type="compositionally biased region" description="Low complexity" evidence="9">
    <location>
        <begin position="241"/>
        <end position="255"/>
    </location>
</feature>
<dbReference type="PANTHER" id="PTHR28259">
    <property type="entry name" value="FLUORIDE EXPORT PROTEIN 1-RELATED"/>
    <property type="match status" value="1"/>
</dbReference>
<organism evidence="11 12">
    <name type="scientific">Chlorella ohadii</name>
    <dbReference type="NCBI Taxonomy" id="2649997"/>
    <lineage>
        <taxon>Eukaryota</taxon>
        <taxon>Viridiplantae</taxon>
        <taxon>Chlorophyta</taxon>
        <taxon>core chlorophytes</taxon>
        <taxon>Trebouxiophyceae</taxon>
        <taxon>Chlorellales</taxon>
        <taxon>Chlorellaceae</taxon>
        <taxon>Chlorella clade</taxon>
        <taxon>Chlorella</taxon>
    </lineage>
</organism>
<dbReference type="AlphaFoldDB" id="A0AAD5DQZ7"/>
<evidence type="ECO:0000256" key="6">
    <source>
        <dbReference type="ARBA" id="ARBA00023136"/>
    </source>
</evidence>
<dbReference type="InterPro" id="IPR003691">
    <property type="entry name" value="FluC"/>
</dbReference>
<evidence type="ECO:0000256" key="1">
    <source>
        <dbReference type="ARBA" id="ARBA00002598"/>
    </source>
</evidence>
<feature type="transmembrane region" description="Helical" evidence="10">
    <location>
        <begin position="377"/>
        <end position="396"/>
    </location>
</feature>
<evidence type="ECO:0000256" key="5">
    <source>
        <dbReference type="ARBA" id="ARBA00022989"/>
    </source>
</evidence>
<feature type="transmembrane region" description="Helical" evidence="10">
    <location>
        <begin position="450"/>
        <end position="471"/>
    </location>
</feature>
<feature type="region of interest" description="Disordered" evidence="9">
    <location>
        <begin position="228"/>
        <end position="299"/>
    </location>
</feature>
<reference evidence="11" key="1">
    <citation type="submission" date="2020-11" db="EMBL/GenBank/DDBJ databases">
        <title>Chlorella ohadii genome sequencing and assembly.</title>
        <authorList>
            <person name="Murik O."/>
            <person name="Treves H."/>
            <person name="Kedem I."/>
            <person name="Shotland Y."/>
            <person name="Kaplan A."/>
        </authorList>
    </citation>
    <scope>NUCLEOTIDE SEQUENCE</scope>
    <source>
        <strain evidence="11">1</strain>
    </source>
</reference>
<gene>
    <name evidence="11" type="ORF">COHA_005480</name>
</gene>
<evidence type="ECO:0000256" key="8">
    <source>
        <dbReference type="ARBA" id="ARBA00035585"/>
    </source>
</evidence>
<comment type="similarity">
    <text evidence="7">Belongs to the fluoride channel Fluc/FEX (TC 1.A.43) family.</text>
</comment>
<feature type="transmembrane region" description="Helical" evidence="10">
    <location>
        <begin position="12"/>
        <end position="39"/>
    </location>
</feature>
<evidence type="ECO:0000256" key="7">
    <source>
        <dbReference type="ARBA" id="ARBA00035120"/>
    </source>
</evidence>
<comment type="function">
    <text evidence="1">Fluoride channel required for the rapid expulsion of cytoplasmic fluoride.</text>
</comment>
<accession>A0AAD5DQZ7</accession>
<comment type="catalytic activity">
    <reaction evidence="8">
        <text>fluoride(in) = fluoride(out)</text>
        <dbReference type="Rhea" id="RHEA:76159"/>
        <dbReference type="ChEBI" id="CHEBI:17051"/>
    </reaction>
    <physiologicalReaction direction="left-to-right" evidence="8">
        <dbReference type="Rhea" id="RHEA:76160"/>
    </physiologicalReaction>
</comment>
<dbReference type="Pfam" id="PF02537">
    <property type="entry name" value="CRCB"/>
    <property type="match status" value="2"/>
</dbReference>
<evidence type="ECO:0000256" key="3">
    <source>
        <dbReference type="ARBA" id="ARBA00022475"/>
    </source>
</evidence>
<proteinExistence type="inferred from homology"/>
<evidence type="ECO:0000256" key="2">
    <source>
        <dbReference type="ARBA" id="ARBA00004651"/>
    </source>
</evidence>
<dbReference type="Proteomes" id="UP001205105">
    <property type="component" value="Unassembled WGS sequence"/>
</dbReference>
<dbReference type="GO" id="GO:0005886">
    <property type="term" value="C:plasma membrane"/>
    <property type="evidence" value="ECO:0007669"/>
    <property type="project" value="UniProtKB-SubCell"/>
</dbReference>
<feature type="transmembrane region" description="Helical" evidence="10">
    <location>
        <begin position="416"/>
        <end position="438"/>
    </location>
</feature>